<reference evidence="1 2" key="1">
    <citation type="journal article" date="2021" name="bioRxiv">
        <title>The Gossypium anomalum genome as a resource for cotton improvement and evolutionary analysis of hybrid incompatibility.</title>
        <authorList>
            <person name="Grover C.E."/>
            <person name="Yuan D."/>
            <person name="Arick M.A."/>
            <person name="Miller E.R."/>
            <person name="Hu G."/>
            <person name="Peterson D.G."/>
            <person name="Wendel J.F."/>
            <person name="Udall J.A."/>
        </authorList>
    </citation>
    <scope>NUCLEOTIDE SEQUENCE [LARGE SCALE GENOMIC DNA]</scope>
    <source>
        <strain evidence="1">JFW-Udall</strain>
        <tissue evidence="1">Leaf</tissue>
    </source>
</reference>
<name>A0A8J5ZW08_9ROSI</name>
<evidence type="ECO:0000313" key="1">
    <source>
        <dbReference type="EMBL" id="KAG8498604.1"/>
    </source>
</evidence>
<proteinExistence type="predicted"/>
<protein>
    <submittedName>
        <fullName evidence="1">Uncharacterized protein</fullName>
    </submittedName>
</protein>
<dbReference type="Proteomes" id="UP000701853">
    <property type="component" value="Chromosome 3"/>
</dbReference>
<evidence type="ECO:0000313" key="2">
    <source>
        <dbReference type="Proteomes" id="UP000701853"/>
    </source>
</evidence>
<gene>
    <name evidence="1" type="ORF">CXB51_004857</name>
</gene>
<dbReference type="EMBL" id="JAHUZN010000003">
    <property type="protein sequence ID" value="KAG8498604.1"/>
    <property type="molecule type" value="Genomic_DNA"/>
</dbReference>
<accession>A0A8J5ZW08</accession>
<dbReference type="AlphaFoldDB" id="A0A8J5ZW08"/>
<keyword evidence="2" id="KW-1185">Reference proteome</keyword>
<sequence>MGIFIGVEVALAMTVEMILNGINCFHPYFCFIGVVRVHIPREKNFMPDWLVKHSLSLSGDMCLFDRPQ</sequence>
<comment type="caution">
    <text evidence="1">The sequence shown here is derived from an EMBL/GenBank/DDBJ whole genome shotgun (WGS) entry which is preliminary data.</text>
</comment>
<organism evidence="1 2">
    <name type="scientific">Gossypium anomalum</name>
    <dbReference type="NCBI Taxonomy" id="47600"/>
    <lineage>
        <taxon>Eukaryota</taxon>
        <taxon>Viridiplantae</taxon>
        <taxon>Streptophyta</taxon>
        <taxon>Embryophyta</taxon>
        <taxon>Tracheophyta</taxon>
        <taxon>Spermatophyta</taxon>
        <taxon>Magnoliopsida</taxon>
        <taxon>eudicotyledons</taxon>
        <taxon>Gunneridae</taxon>
        <taxon>Pentapetalae</taxon>
        <taxon>rosids</taxon>
        <taxon>malvids</taxon>
        <taxon>Malvales</taxon>
        <taxon>Malvaceae</taxon>
        <taxon>Malvoideae</taxon>
        <taxon>Gossypium</taxon>
    </lineage>
</organism>